<dbReference type="PROSITE" id="PS01081">
    <property type="entry name" value="HTH_TETR_1"/>
    <property type="match status" value="1"/>
</dbReference>
<dbReference type="InterPro" id="IPR036271">
    <property type="entry name" value="Tet_transcr_reg_TetR-rel_C_sf"/>
</dbReference>
<dbReference type="InterPro" id="IPR009057">
    <property type="entry name" value="Homeodomain-like_sf"/>
</dbReference>
<dbReference type="InterPro" id="IPR023772">
    <property type="entry name" value="DNA-bd_HTH_TetR-type_CS"/>
</dbReference>
<dbReference type="SUPFAM" id="SSF48498">
    <property type="entry name" value="Tetracyclin repressor-like, C-terminal domain"/>
    <property type="match status" value="1"/>
</dbReference>
<name>A0A931DSF7_9ACTN</name>
<evidence type="ECO:0000256" key="2">
    <source>
        <dbReference type="PROSITE-ProRule" id="PRU00335"/>
    </source>
</evidence>
<dbReference type="GO" id="GO:0003700">
    <property type="term" value="F:DNA-binding transcription factor activity"/>
    <property type="evidence" value="ECO:0007669"/>
    <property type="project" value="TreeGrafter"/>
</dbReference>
<dbReference type="Gene3D" id="1.10.10.60">
    <property type="entry name" value="Homeodomain-like"/>
    <property type="match status" value="1"/>
</dbReference>
<dbReference type="InterPro" id="IPR001647">
    <property type="entry name" value="HTH_TetR"/>
</dbReference>
<dbReference type="PANTHER" id="PTHR30055">
    <property type="entry name" value="HTH-TYPE TRANSCRIPTIONAL REGULATOR RUTR"/>
    <property type="match status" value="1"/>
</dbReference>
<feature type="domain" description="HTH tetR-type" evidence="4">
    <location>
        <begin position="3"/>
        <end position="63"/>
    </location>
</feature>
<feature type="DNA-binding region" description="H-T-H motif" evidence="2">
    <location>
        <begin position="26"/>
        <end position="45"/>
    </location>
</feature>
<proteinExistence type="predicted"/>
<protein>
    <submittedName>
        <fullName evidence="5">AcrR family transcriptional regulator</fullName>
    </submittedName>
</protein>
<accession>A0A931DSF7</accession>
<dbReference type="PRINTS" id="PR00455">
    <property type="entry name" value="HTHTETR"/>
</dbReference>
<dbReference type="PROSITE" id="PS50977">
    <property type="entry name" value="HTH_TETR_2"/>
    <property type="match status" value="1"/>
</dbReference>
<feature type="compositionally biased region" description="Low complexity" evidence="3">
    <location>
        <begin position="196"/>
        <end position="218"/>
    </location>
</feature>
<dbReference type="RefSeq" id="WP_197015127.1">
    <property type="nucleotide sequence ID" value="NZ_BAABES010000018.1"/>
</dbReference>
<dbReference type="Proteomes" id="UP000614047">
    <property type="component" value="Unassembled WGS sequence"/>
</dbReference>
<evidence type="ECO:0000256" key="1">
    <source>
        <dbReference type="ARBA" id="ARBA00023125"/>
    </source>
</evidence>
<dbReference type="Gene3D" id="1.10.357.10">
    <property type="entry name" value="Tetracycline Repressor, domain 2"/>
    <property type="match status" value="1"/>
</dbReference>
<evidence type="ECO:0000259" key="4">
    <source>
        <dbReference type="PROSITE" id="PS50977"/>
    </source>
</evidence>
<dbReference type="Pfam" id="PF00440">
    <property type="entry name" value="TetR_N"/>
    <property type="match status" value="1"/>
</dbReference>
<dbReference type="PANTHER" id="PTHR30055:SF226">
    <property type="entry name" value="HTH-TYPE TRANSCRIPTIONAL REGULATOR PKSA"/>
    <property type="match status" value="1"/>
</dbReference>
<dbReference type="SUPFAM" id="SSF46689">
    <property type="entry name" value="Homeodomain-like"/>
    <property type="match status" value="1"/>
</dbReference>
<keyword evidence="6" id="KW-1185">Reference proteome</keyword>
<evidence type="ECO:0000256" key="3">
    <source>
        <dbReference type="SAM" id="MobiDB-lite"/>
    </source>
</evidence>
<comment type="caution">
    <text evidence="5">The sequence shown here is derived from an EMBL/GenBank/DDBJ whole genome shotgun (WGS) entry which is preliminary data.</text>
</comment>
<sequence length="248" mass="27415">MARGQRAKILEHSGRLFSLRGIGATTIREIAESVGLNSGTLYHYFASKDDIASEILVGFLEDLSTEYERVSERDGTARENILELVRTSLRVAARHPYATEIYQNEQVGRLPSLPRYDDLMKSLSRCHETWDRVVRDGVARGELRADIGEHNFQRILRELVFMTVRWNRESLAEEAGSLAEILTSGFLDGFATRPEASGTAPGGHAASPGGAVPSPGEPDAQHAEIARLRSDVEELKQVVETIRRDGTG</sequence>
<organism evidence="5 6">
    <name type="scientific">Actinomadura viridis</name>
    <dbReference type="NCBI Taxonomy" id="58110"/>
    <lineage>
        <taxon>Bacteria</taxon>
        <taxon>Bacillati</taxon>
        <taxon>Actinomycetota</taxon>
        <taxon>Actinomycetes</taxon>
        <taxon>Streptosporangiales</taxon>
        <taxon>Thermomonosporaceae</taxon>
        <taxon>Actinomadura</taxon>
    </lineage>
</organism>
<dbReference type="GO" id="GO:0000976">
    <property type="term" value="F:transcription cis-regulatory region binding"/>
    <property type="evidence" value="ECO:0007669"/>
    <property type="project" value="TreeGrafter"/>
</dbReference>
<reference evidence="5" key="1">
    <citation type="submission" date="2020-11" db="EMBL/GenBank/DDBJ databases">
        <title>Sequencing the genomes of 1000 actinobacteria strains.</title>
        <authorList>
            <person name="Klenk H.-P."/>
        </authorList>
    </citation>
    <scope>NUCLEOTIDE SEQUENCE</scope>
    <source>
        <strain evidence="5">DSM 43175</strain>
    </source>
</reference>
<feature type="region of interest" description="Disordered" evidence="3">
    <location>
        <begin position="192"/>
        <end position="221"/>
    </location>
</feature>
<gene>
    <name evidence="5" type="ORF">IW256_007129</name>
</gene>
<keyword evidence="1 2" id="KW-0238">DNA-binding</keyword>
<dbReference type="EMBL" id="JADOUA010000001">
    <property type="protein sequence ID" value="MBG6093016.1"/>
    <property type="molecule type" value="Genomic_DNA"/>
</dbReference>
<evidence type="ECO:0000313" key="5">
    <source>
        <dbReference type="EMBL" id="MBG6093016.1"/>
    </source>
</evidence>
<evidence type="ECO:0000313" key="6">
    <source>
        <dbReference type="Proteomes" id="UP000614047"/>
    </source>
</evidence>
<dbReference type="AlphaFoldDB" id="A0A931DSF7"/>
<dbReference type="InterPro" id="IPR050109">
    <property type="entry name" value="HTH-type_TetR-like_transc_reg"/>
</dbReference>